<dbReference type="AlphaFoldDB" id="A0A7R9GR86"/>
<comment type="similarity">
    <text evidence="2">Belongs to the ATPase delta chain family.</text>
</comment>
<sequence>MREMLCYVSEMHQMFLPVNCVSNVNITIQKPPIQLFGVEGRYACALYSAASKLKQLDVVEKDLIKLQGILKTDLRLQEFIRNPILKRSLKVTAVKEIAAKVPLSVPSTNLLALLAENGRLKAVNTIINSFKTIMAAHRGEVVCEVTTAKPASLANALVVLNSPAEDGEIEVRISVG</sequence>
<comment type="subcellular location">
    <subcellularLocation>
        <location evidence="1">Mitochondrion inner membrane</location>
    </subcellularLocation>
</comment>
<dbReference type="NCBIfam" id="TIGR01145">
    <property type="entry name" value="ATP_synt_delta"/>
    <property type="match status" value="1"/>
</dbReference>
<organism evidence="12">
    <name type="scientific">Timema cristinae</name>
    <name type="common">Walking stick</name>
    <dbReference type="NCBI Taxonomy" id="61476"/>
    <lineage>
        <taxon>Eukaryota</taxon>
        <taxon>Metazoa</taxon>
        <taxon>Ecdysozoa</taxon>
        <taxon>Arthropoda</taxon>
        <taxon>Hexapoda</taxon>
        <taxon>Insecta</taxon>
        <taxon>Pterygota</taxon>
        <taxon>Neoptera</taxon>
        <taxon>Polyneoptera</taxon>
        <taxon>Phasmatodea</taxon>
        <taxon>Timematodea</taxon>
        <taxon>Timematoidea</taxon>
        <taxon>Timematidae</taxon>
        <taxon>Timema</taxon>
    </lineage>
</organism>
<evidence type="ECO:0000256" key="6">
    <source>
        <dbReference type="ARBA" id="ARBA00022946"/>
    </source>
</evidence>
<evidence type="ECO:0000256" key="9">
    <source>
        <dbReference type="ARBA" id="ARBA00023136"/>
    </source>
</evidence>
<dbReference type="EMBL" id="OC316487">
    <property type="protein sequence ID" value="CAD7392021.1"/>
    <property type="molecule type" value="Genomic_DNA"/>
</dbReference>
<keyword evidence="7" id="KW-0406">Ion transport</keyword>
<dbReference type="FunFam" id="1.10.520.20:FF:000002">
    <property type="entry name" value="ATP synthase subunit O, mitochondrial"/>
    <property type="match status" value="1"/>
</dbReference>
<evidence type="ECO:0000256" key="11">
    <source>
        <dbReference type="ARBA" id="ARBA00033369"/>
    </source>
</evidence>
<evidence type="ECO:0000256" key="1">
    <source>
        <dbReference type="ARBA" id="ARBA00004273"/>
    </source>
</evidence>
<dbReference type="Gene3D" id="1.10.520.20">
    <property type="entry name" value="N-terminal domain of the delta subunit of the F1F0-ATP synthase"/>
    <property type="match status" value="1"/>
</dbReference>
<keyword evidence="9" id="KW-0472">Membrane</keyword>
<keyword evidence="8" id="KW-0496">Mitochondrion</keyword>
<proteinExistence type="inferred from homology"/>
<keyword evidence="5" id="KW-0999">Mitochondrion inner membrane</keyword>
<protein>
    <recommendedName>
        <fullName evidence="11">Oligomycin sensitivity conferral protein</fullName>
    </recommendedName>
</protein>
<dbReference type="InterPro" id="IPR000711">
    <property type="entry name" value="ATPase_OSCP/dsu"/>
</dbReference>
<evidence type="ECO:0000256" key="10">
    <source>
        <dbReference type="ARBA" id="ARBA00023310"/>
    </source>
</evidence>
<keyword evidence="4" id="KW-0375">Hydrogen ion transport</keyword>
<evidence type="ECO:0000256" key="2">
    <source>
        <dbReference type="ARBA" id="ARBA00007046"/>
    </source>
</evidence>
<dbReference type="GO" id="GO:0005743">
    <property type="term" value="C:mitochondrial inner membrane"/>
    <property type="evidence" value="ECO:0007669"/>
    <property type="project" value="UniProtKB-SubCell"/>
</dbReference>
<evidence type="ECO:0000256" key="5">
    <source>
        <dbReference type="ARBA" id="ARBA00022792"/>
    </source>
</evidence>
<evidence type="ECO:0000313" key="12">
    <source>
        <dbReference type="EMBL" id="CAD7392021.1"/>
    </source>
</evidence>
<dbReference type="GO" id="GO:0046933">
    <property type="term" value="F:proton-transporting ATP synthase activity, rotational mechanism"/>
    <property type="evidence" value="ECO:0007669"/>
    <property type="project" value="InterPro"/>
</dbReference>
<keyword evidence="3" id="KW-0813">Transport</keyword>
<evidence type="ECO:0000256" key="4">
    <source>
        <dbReference type="ARBA" id="ARBA00022781"/>
    </source>
</evidence>
<keyword evidence="10" id="KW-0066">ATP synthesis</keyword>
<keyword evidence="6" id="KW-0809">Transit peptide</keyword>
<reference evidence="12" key="1">
    <citation type="submission" date="2020-11" db="EMBL/GenBank/DDBJ databases">
        <authorList>
            <person name="Tran Van P."/>
        </authorList>
    </citation>
    <scope>NUCLEOTIDE SEQUENCE</scope>
</reference>
<gene>
    <name evidence="12" type="ORF">TCEB3V08_LOCUS60</name>
</gene>
<dbReference type="Pfam" id="PF00213">
    <property type="entry name" value="OSCP"/>
    <property type="match status" value="1"/>
</dbReference>
<evidence type="ECO:0000256" key="8">
    <source>
        <dbReference type="ARBA" id="ARBA00023128"/>
    </source>
</evidence>
<dbReference type="PANTHER" id="PTHR11910">
    <property type="entry name" value="ATP SYNTHASE DELTA CHAIN"/>
    <property type="match status" value="1"/>
</dbReference>
<name>A0A7R9GR86_TIMCR</name>
<evidence type="ECO:0000256" key="3">
    <source>
        <dbReference type="ARBA" id="ARBA00022448"/>
    </source>
</evidence>
<dbReference type="SUPFAM" id="SSF47928">
    <property type="entry name" value="N-terminal domain of the delta subunit of the F1F0-ATP synthase"/>
    <property type="match status" value="1"/>
</dbReference>
<dbReference type="PRINTS" id="PR00125">
    <property type="entry name" value="ATPASEDELTA"/>
</dbReference>
<evidence type="ECO:0000256" key="7">
    <source>
        <dbReference type="ARBA" id="ARBA00023065"/>
    </source>
</evidence>
<accession>A0A7R9GR86</accession>
<dbReference type="InterPro" id="IPR026015">
    <property type="entry name" value="ATP_synth_OSCP/delta_N_sf"/>
</dbReference>